<accession>A0A0A9GGL8</accession>
<organism evidence="1">
    <name type="scientific">Arundo donax</name>
    <name type="common">Giant reed</name>
    <name type="synonym">Donax arundinaceus</name>
    <dbReference type="NCBI Taxonomy" id="35708"/>
    <lineage>
        <taxon>Eukaryota</taxon>
        <taxon>Viridiplantae</taxon>
        <taxon>Streptophyta</taxon>
        <taxon>Embryophyta</taxon>
        <taxon>Tracheophyta</taxon>
        <taxon>Spermatophyta</taxon>
        <taxon>Magnoliopsida</taxon>
        <taxon>Liliopsida</taxon>
        <taxon>Poales</taxon>
        <taxon>Poaceae</taxon>
        <taxon>PACMAD clade</taxon>
        <taxon>Arundinoideae</taxon>
        <taxon>Arundineae</taxon>
        <taxon>Arundo</taxon>
    </lineage>
</organism>
<sequence length="14" mass="1848">MSAPRRRRRPRPRR</sequence>
<evidence type="ECO:0000313" key="1">
    <source>
        <dbReference type="EMBL" id="JAE24245.1"/>
    </source>
</evidence>
<dbReference type="EMBL" id="GBRH01173651">
    <property type="protein sequence ID" value="JAE24245.1"/>
    <property type="molecule type" value="Transcribed_RNA"/>
</dbReference>
<protein>
    <submittedName>
        <fullName evidence="1">Uncharacterized protein</fullName>
    </submittedName>
</protein>
<reference evidence="1" key="2">
    <citation type="journal article" date="2015" name="Data Brief">
        <title>Shoot transcriptome of the giant reed, Arundo donax.</title>
        <authorList>
            <person name="Barrero R.A."/>
            <person name="Guerrero F.D."/>
            <person name="Moolhuijzen P."/>
            <person name="Goolsby J.A."/>
            <person name="Tidwell J."/>
            <person name="Bellgard S.E."/>
            <person name="Bellgard M.I."/>
        </authorList>
    </citation>
    <scope>NUCLEOTIDE SEQUENCE</scope>
    <source>
        <tissue evidence="1">Shoot tissue taken approximately 20 cm above the soil surface</tissue>
    </source>
</reference>
<proteinExistence type="predicted"/>
<name>A0A0A9GGL8_ARUDO</name>
<reference evidence="1" key="1">
    <citation type="submission" date="2014-09" db="EMBL/GenBank/DDBJ databases">
        <authorList>
            <person name="Magalhaes I.L.F."/>
            <person name="Oliveira U."/>
            <person name="Santos F.R."/>
            <person name="Vidigal T.H.D.A."/>
            <person name="Brescovit A.D."/>
            <person name="Santos A.J."/>
        </authorList>
    </citation>
    <scope>NUCLEOTIDE SEQUENCE</scope>
    <source>
        <tissue evidence="1">Shoot tissue taken approximately 20 cm above the soil surface</tissue>
    </source>
</reference>